<dbReference type="InterPro" id="IPR050566">
    <property type="entry name" value="Deoxyribonucleoside_kinase"/>
</dbReference>
<protein>
    <recommendedName>
        <fullName evidence="1">Deoxynucleoside kinase domain-containing protein</fullName>
    </recommendedName>
</protein>
<gene>
    <name evidence="2" type="ORF">C9374_005081</name>
</gene>
<dbReference type="GO" id="GO:0019136">
    <property type="term" value="F:deoxynucleoside kinase activity"/>
    <property type="evidence" value="ECO:0007669"/>
    <property type="project" value="TreeGrafter"/>
</dbReference>
<dbReference type="Pfam" id="PF01712">
    <property type="entry name" value="dNK"/>
    <property type="match status" value="1"/>
</dbReference>
<feature type="domain" description="Deoxynucleoside kinase" evidence="1">
    <location>
        <begin position="77"/>
        <end position="280"/>
    </location>
</feature>
<reference evidence="2 3" key="1">
    <citation type="journal article" date="2018" name="BMC Genomics">
        <title>The genome of Naegleria lovaniensis, the basis for a comparative approach to unravel pathogenicity factors of the human pathogenic amoeba N. fowleri.</title>
        <authorList>
            <person name="Liechti N."/>
            <person name="Schurch N."/>
            <person name="Bruggmann R."/>
            <person name="Wittwer M."/>
        </authorList>
    </citation>
    <scope>NUCLEOTIDE SEQUENCE [LARGE SCALE GENOMIC DNA]</scope>
    <source>
        <strain evidence="2 3">ATCC 30569</strain>
    </source>
</reference>
<organism evidence="2 3">
    <name type="scientific">Naegleria lovaniensis</name>
    <name type="common">Amoeba</name>
    <dbReference type="NCBI Taxonomy" id="51637"/>
    <lineage>
        <taxon>Eukaryota</taxon>
        <taxon>Discoba</taxon>
        <taxon>Heterolobosea</taxon>
        <taxon>Tetramitia</taxon>
        <taxon>Eutetramitia</taxon>
        <taxon>Vahlkampfiidae</taxon>
        <taxon>Naegleria</taxon>
    </lineage>
</organism>
<keyword evidence="3" id="KW-1185">Reference proteome</keyword>
<dbReference type="PANTHER" id="PTHR10513:SF35">
    <property type="entry name" value="DEOXYADENOSINE KINASE"/>
    <property type="match status" value="1"/>
</dbReference>
<dbReference type="InterPro" id="IPR031314">
    <property type="entry name" value="DNK_dom"/>
</dbReference>
<dbReference type="GO" id="GO:0005737">
    <property type="term" value="C:cytoplasm"/>
    <property type="evidence" value="ECO:0007669"/>
    <property type="project" value="TreeGrafter"/>
</dbReference>
<evidence type="ECO:0000259" key="1">
    <source>
        <dbReference type="Pfam" id="PF01712"/>
    </source>
</evidence>
<dbReference type="GeneID" id="68097536"/>
<dbReference type="SUPFAM" id="SSF52540">
    <property type="entry name" value="P-loop containing nucleoside triphosphate hydrolases"/>
    <property type="match status" value="1"/>
</dbReference>
<dbReference type="AlphaFoldDB" id="A0AA88GK87"/>
<dbReference type="InterPro" id="IPR027417">
    <property type="entry name" value="P-loop_NTPase"/>
</dbReference>
<name>A0AA88GK87_NAELO</name>
<accession>A0AA88GK87</accession>
<sequence length="303" mass="35047">MLSTLFNTIRQQIIGHFNGGTYSQRSGLVSLGCNHQAFKIHDTSPCWTSSSFSSTSCTTIMDTTSSPSYSSNNIFVICVDGNIGVGKSRLCNLIQQFIKREFNDIPLCHVVENVEKNIDLFKLYLSNQCEHGLDFQKWIISDKVEQFVEQYGQTNSKRMIVLMDRSLLADRHVFVRNLVEKNLLTPEQHGLYIEYFEQLLRKHPRNLFYPDFHIVIDACIDTAMERISRRNRVGESSVYTKDYLELIERFHKDMYQSLLSEYAGIDRGINNSKLFRFDNNTNHNITSIDQIPNLFVHSISTEC</sequence>
<evidence type="ECO:0000313" key="2">
    <source>
        <dbReference type="EMBL" id="KAG2382501.1"/>
    </source>
</evidence>
<evidence type="ECO:0000313" key="3">
    <source>
        <dbReference type="Proteomes" id="UP000816034"/>
    </source>
</evidence>
<dbReference type="EMBL" id="PYSW02000023">
    <property type="protein sequence ID" value="KAG2382501.1"/>
    <property type="molecule type" value="Genomic_DNA"/>
</dbReference>
<dbReference type="PANTHER" id="PTHR10513">
    <property type="entry name" value="DEOXYNUCLEOSIDE KINASE"/>
    <property type="match status" value="1"/>
</dbReference>
<dbReference type="RefSeq" id="XP_044548180.1">
    <property type="nucleotide sequence ID" value="XM_044694792.1"/>
</dbReference>
<dbReference type="Gene3D" id="3.40.50.300">
    <property type="entry name" value="P-loop containing nucleotide triphosphate hydrolases"/>
    <property type="match status" value="1"/>
</dbReference>
<comment type="caution">
    <text evidence="2">The sequence shown here is derived from an EMBL/GenBank/DDBJ whole genome shotgun (WGS) entry which is preliminary data.</text>
</comment>
<dbReference type="Proteomes" id="UP000816034">
    <property type="component" value="Unassembled WGS sequence"/>
</dbReference>
<proteinExistence type="predicted"/>